<name>A0A345VLE1_9STRE</name>
<dbReference type="GO" id="GO:0005829">
    <property type="term" value="C:cytosol"/>
    <property type="evidence" value="ECO:0007669"/>
    <property type="project" value="TreeGrafter"/>
</dbReference>
<dbReference type="GO" id="GO:0050308">
    <property type="term" value="F:sugar-phosphatase activity"/>
    <property type="evidence" value="ECO:0007669"/>
    <property type="project" value="UniProtKB-EC"/>
</dbReference>
<dbReference type="Pfam" id="PF08282">
    <property type="entry name" value="Hydrolase_3"/>
    <property type="match status" value="1"/>
</dbReference>
<organism evidence="1 2">
    <name type="scientific">Streptococcus pluranimalium</name>
    <dbReference type="NCBI Taxonomy" id="82348"/>
    <lineage>
        <taxon>Bacteria</taxon>
        <taxon>Bacillati</taxon>
        <taxon>Bacillota</taxon>
        <taxon>Bacilli</taxon>
        <taxon>Lactobacillales</taxon>
        <taxon>Streptococcaceae</taxon>
        <taxon>Streptococcus</taxon>
    </lineage>
</organism>
<dbReference type="CDD" id="cd07518">
    <property type="entry name" value="HAD_YbiV-Like"/>
    <property type="match status" value="1"/>
</dbReference>
<dbReference type="EC" id="3.1.3.23" evidence="1"/>
<dbReference type="InterPro" id="IPR000150">
    <property type="entry name" value="Cof"/>
</dbReference>
<dbReference type="AlphaFoldDB" id="A0A345VLE1"/>
<reference evidence="1 2" key="1">
    <citation type="submission" date="2017-07" db="EMBL/GenBank/DDBJ databases">
        <title>Streptococcus pluranimalium as cause of bovine abortion.</title>
        <authorList>
            <person name="Rodriguez Campos S."/>
            <person name="Gobeli Brawand S."/>
            <person name="Brodard I."/>
            <person name="Rychener L."/>
            <person name="Perreten V."/>
        </authorList>
    </citation>
    <scope>NUCLEOTIDE SEQUENCE [LARGE SCALE GENOMIC DNA]</scope>
    <source>
        <strain evidence="1 2">14A0014</strain>
    </source>
</reference>
<dbReference type="SFLD" id="SFLDG01140">
    <property type="entry name" value="C2.B:_Phosphomannomutase_and_P"/>
    <property type="match status" value="1"/>
</dbReference>
<dbReference type="PANTHER" id="PTHR10000:SF53">
    <property type="entry name" value="5-AMINO-6-(5-PHOSPHO-D-RIBITYLAMINO)URACIL PHOSPHATASE YBJI-RELATED"/>
    <property type="match status" value="1"/>
</dbReference>
<dbReference type="InterPro" id="IPR023214">
    <property type="entry name" value="HAD_sf"/>
</dbReference>
<dbReference type="Gene3D" id="3.30.1240.10">
    <property type="match status" value="1"/>
</dbReference>
<dbReference type="NCBIfam" id="TIGR01484">
    <property type="entry name" value="HAD-SF-IIB"/>
    <property type="match status" value="1"/>
</dbReference>
<dbReference type="Gene3D" id="3.40.50.1000">
    <property type="entry name" value="HAD superfamily/HAD-like"/>
    <property type="match status" value="1"/>
</dbReference>
<sequence>MFKKIVASDMDGTFLRPDGTYDKERFAVLLEKLTEAGYLFVAASGRSLLTLKELFQEFENKMAFIAENGCIVEDEGQVIFEAEMVPKDYQLILSELQADPHCQGYLLSGEKGAYAPLDASDDYIKRAQHFYANVQRADLNAVTDKILKVTARFDADKIHDFTQGLNGKLADFQAVVTGFDGMDIIPKAYDKSTGLEVLCKKQGISSQDVYAFGDNYNDLEMLDFAGIAVVPDNAVEAAKTLADEVIGDNASDAVLTYLEGLV</sequence>
<dbReference type="NCBIfam" id="TIGR00099">
    <property type="entry name" value="Cof-subfamily"/>
    <property type="match status" value="1"/>
</dbReference>
<keyword evidence="1" id="KW-0378">Hydrolase</keyword>
<proteinExistence type="predicted"/>
<evidence type="ECO:0000313" key="2">
    <source>
        <dbReference type="Proteomes" id="UP000255411"/>
    </source>
</evidence>
<dbReference type="RefSeq" id="WP_275895404.1">
    <property type="nucleotide sequence ID" value="NZ_CP022601.1"/>
</dbReference>
<gene>
    <name evidence="1" type="primary">ybiV_2</name>
    <name evidence="1" type="ORF">Sp14A_16330</name>
</gene>
<dbReference type="InterPro" id="IPR006379">
    <property type="entry name" value="HAD-SF_hydro_IIB"/>
</dbReference>
<dbReference type="EMBL" id="CP022601">
    <property type="protein sequence ID" value="AXJ13543.1"/>
    <property type="molecule type" value="Genomic_DNA"/>
</dbReference>
<protein>
    <submittedName>
        <fullName evidence="1">Sugar phosphatase YbiV</fullName>
        <ecNumber evidence="1">3.1.3.23</ecNumber>
    </submittedName>
</protein>
<dbReference type="GO" id="GO:0000287">
    <property type="term" value="F:magnesium ion binding"/>
    <property type="evidence" value="ECO:0007669"/>
    <property type="project" value="TreeGrafter"/>
</dbReference>
<dbReference type="SUPFAM" id="SSF56784">
    <property type="entry name" value="HAD-like"/>
    <property type="match status" value="1"/>
</dbReference>
<dbReference type="SFLD" id="SFLDS00003">
    <property type="entry name" value="Haloacid_Dehalogenase"/>
    <property type="match status" value="1"/>
</dbReference>
<accession>A0A345VLE1</accession>
<dbReference type="Proteomes" id="UP000255411">
    <property type="component" value="Chromosome"/>
</dbReference>
<dbReference type="PANTHER" id="PTHR10000">
    <property type="entry name" value="PHOSPHOSERINE PHOSPHATASE"/>
    <property type="match status" value="1"/>
</dbReference>
<evidence type="ECO:0000313" key="1">
    <source>
        <dbReference type="EMBL" id="AXJ13543.1"/>
    </source>
</evidence>
<dbReference type="InterPro" id="IPR036412">
    <property type="entry name" value="HAD-like_sf"/>
</dbReference>